<evidence type="ECO:0000313" key="3">
    <source>
        <dbReference type="Proteomes" id="UP000789405"/>
    </source>
</evidence>
<dbReference type="CDD" id="cd06532">
    <property type="entry name" value="Glyco_transf_25"/>
    <property type="match status" value="1"/>
</dbReference>
<dbReference type="EMBL" id="CAJVPY010001030">
    <property type="protein sequence ID" value="CAG8504076.1"/>
    <property type="molecule type" value="Genomic_DNA"/>
</dbReference>
<dbReference type="OrthoDB" id="47375at2759"/>
<dbReference type="Pfam" id="PF01755">
    <property type="entry name" value="Glyco_transf_25"/>
    <property type="match status" value="1"/>
</dbReference>
<feature type="domain" description="Glycosyl transferase family 25" evidence="1">
    <location>
        <begin position="10"/>
        <end position="69"/>
    </location>
</feature>
<proteinExistence type="predicted"/>
<evidence type="ECO:0000313" key="2">
    <source>
        <dbReference type="EMBL" id="CAG8504076.1"/>
    </source>
</evidence>
<accession>A0A9N8ZQT6</accession>
<organism evidence="2 3">
    <name type="scientific">Dentiscutata erythropus</name>
    <dbReference type="NCBI Taxonomy" id="1348616"/>
    <lineage>
        <taxon>Eukaryota</taxon>
        <taxon>Fungi</taxon>
        <taxon>Fungi incertae sedis</taxon>
        <taxon>Mucoromycota</taxon>
        <taxon>Glomeromycotina</taxon>
        <taxon>Glomeromycetes</taxon>
        <taxon>Diversisporales</taxon>
        <taxon>Gigasporaceae</taxon>
        <taxon>Dentiscutata</taxon>
    </lineage>
</organism>
<protein>
    <submittedName>
        <fullName evidence="2">15953_t:CDS:1</fullName>
    </submittedName>
</protein>
<name>A0A9N8ZQT6_9GLOM</name>
<dbReference type="Proteomes" id="UP000789405">
    <property type="component" value="Unassembled WGS sequence"/>
</dbReference>
<comment type="caution">
    <text evidence="2">The sequence shown here is derived from an EMBL/GenBank/DDBJ whole genome shotgun (WGS) entry which is preliminary data.</text>
</comment>
<reference evidence="2" key="1">
    <citation type="submission" date="2021-06" db="EMBL/GenBank/DDBJ databases">
        <authorList>
            <person name="Kallberg Y."/>
            <person name="Tangrot J."/>
            <person name="Rosling A."/>
        </authorList>
    </citation>
    <scope>NUCLEOTIDE SEQUENCE</scope>
    <source>
        <strain evidence="2">MA453B</strain>
    </source>
</reference>
<dbReference type="AlphaFoldDB" id="A0A9N8ZQT6"/>
<gene>
    <name evidence="2" type="ORF">DERYTH_LOCUS3050</name>
</gene>
<dbReference type="InterPro" id="IPR002654">
    <property type="entry name" value="Glyco_trans_25"/>
</dbReference>
<evidence type="ECO:0000259" key="1">
    <source>
        <dbReference type="Pfam" id="PF01755"/>
    </source>
</evidence>
<sequence length="189" mass="21522">MGTVFDNSFFRKYGYGGLSPGRRACYISHYLVYKSIIDNGYRSALILEDDVDFETDITEIMTGIHRNLPAYWDTLYIGHCYEQIGKLVDGSLANQLYESVMPSCTHAYAVSYWGARKLVEKLDPMIPQGAIDLALLAKIKNKELTSYSVHPMPIIQWKGRDNPSDVPESMNTYFSLKNSTLRFLGHKFV</sequence>
<keyword evidence="3" id="KW-1185">Reference proteome</keyword>